<feature type="compositionally biased region" description="Acidic residues" evidence="1">
    <location>
        <begin position="47"/>
        <end position="56"/>
    </location>
</feature>
<reference evidence="3" key="1">
    <citation type="journal article" date="2019" name="Int. J. Syst. Evol. Microbiol.">
        <title>The Global Catalogue of Microorganisms (GCM) 10K type strain sequencing project: providing services to taxonomists for standard genome sequencing and annotation.</title>
        <authorList>
            <consortium name="The Broad Institute Genomics Platform"/>
            <consortium name="The Broad Institute Genome Sequencing Center for Infectious Disease"/>
            <person name="Wu L."/>
            <person name="Ma J."/>
        </authorList>
    </citation>
    <scope>NUCLEOTIDE SEQUENCE [LARGE SCALE GENOMIC DNA]</scope>
    <source>
        <strain evidence="3">CGMCC 1.12778</strain>
    </source>
</reference>
<comment type="caution">
    <text evidence="2">The sequence shown here is derived from an EMBL/GenBank/DDBJ whole genome shotgun (WGS) entry which is preliminary data.</text>
</comment>
<dbReference type="Proteomes" id="UP000643279">
    <property type="component" value="Unassembled WGS sequence"/>
</dbReference>
<evidence type="ECO:0000313" key="3">
    <source>
        <dbReference type="Proteomes" id="UP000643279"/>
    </source>
</evidence>
<name>A0ABQ2AKX7_9MICC</name>
<accession>A0ABQ2AKX7</accession>
<organism evidence="2 3">
    <name type="scientific">Arthrobacter liuii</name>
    <dbReference type="NCBI Taxonomy" id="1476996"/>
    <lineage>
        <taxon>Bacteria</taxon>
        <taxon>Bacillati</taxon>
        <taxon>Actinomycetota</taxon>
        <taxon>Actinomycetes</taxon>
        <taxon>Micrococcales</taxon>
        <taxon>Micrococcaceae</taxon>
        <taxon>Arthrobacter</taxon>
    </lineage>
</organism>
<dbReference type="EMBL" id="BMFW01000004">
    <property type="protein sequence ID" value="GGH93236.1"/>
    <property type="molecule type" value="Genomic_DNA"/>
</dbReference>
<protein>
    <submittedName>
        <fullName evidence="2">Uncharacterized protein</fullName>
    </submittedName>
</protein>
<evidence type="ECO:0000313" key="2">
    <source>
        <dbReference type="EMBL" id="GGH93236.1"/>
    </source>
</evidence>
<evidence type="ECO:0000256" key="1">
    <source>
        <dbReference type="SAM" id="MobiDB-lite"/>
    </source>
</evidence>
<feature type="region of interest" description="Disordered" evidence="1">
    <location>
        <begin position="1"/>
        <end position="90"/>
    </location>
</feature>
<sequence length="90" mass="9120">MTHWLVGSSSENCRASVAEGDGDGASGDEPTVATSGVAPGESVTAAGEEEAADDDGTTLGASGVQADRTVSPAPAARKRVKLRRVEDPHW</sequence>
<keyword evidence="3" id="KW-1185">Reference proteome</keyword>
<gene>
    <name evidence="2" type="ORF">GCM10007170_13640</name>
</gene>
<proteinExistence type="predicted"/>